<reference evidence="11 12" key="1">
    <citation type="submission" date="2015-04" db="EMBL/GenBank/DDBJ databases">
        <authorList>
            <consortium name="Pathogen Informatics"/>
        </authorList>
    </citation>
    <scope>NUCLEOTIDE SEQUENCE [LARGE SCALE GENOMIC DNA]</scope>
    <source>
        <strain evidence="11 12">SGS1</strain>
    </source>
</reference>
<dbReference type="VEuPathDB" id="PlasmoDB:PRELSG_0619500"/>
<dbReference type="Gene3D" id="3.30.420.10">
    <property type="entry name" value="Ribonuclease H-like superfamily/Ribonuclease H"/>
    <property type="match status" value="1"/>
</dbReference>
<dbReference type="Gene3D" id="3.90.1600.10">
    <property type="entry name" value="Palm domain of DNA polymerase"/>
    <property type="match status" value="2"/>
</dbReference>
<dbReference type="Gene3D" id="1.10.132.60">
    <property type="entry name" value="DNA polymerase family B, C-terminal domain"/>
    <property type="match status" value="2"/>
</dbReference>
<keyword evidence="2 7" id="KW-0808">Transferase</keyword>
<dbReference type="SUPFAM" id="SSF53098">
    <property type="entry name" value="Ribonuclease H-like"/>
    <property type="match status" value="1"/>
</dbReference>
<dbReference type="SMART" id="SM00486">
    <property type="entry name" value="POLBc"/>
    <property type="match status" value="1"/>
</dbReference>
<dbReference type="GO" id="GO:0042276">
    <property type="term" value="P:error-prone translesion synthesis"/>
    <property type="evidence" value="ECO:0007669"/>
    <property type="project" value="TreeGrafter"/>
</dbReference>
<sequence length="1916" mass="228859">MNIAEKPKAFFICKFLFFYYIFKRPSFPFDPLKCKINNKKIPYVCIIQILGLSYYGQSVCLYIHDFFPFFYILIPPEEKRNERLEIELCEFLEEEHSKLKKDKTNNVCIYNIERVKKKCIYGYNEESEEFLKIYFLNPNRVNYFARLLKKKLFKNRVWDLYEVHINYMLHFLCMKNIYGCSEIYVDKNICFRKEFFNEINFQCSMKEDKWNIKKKYNIENIKSNKYLDINAPTLFTNKTTNVNFSHLKRETSYDIECDIKHQHILNNIIYSYEFQKNKIKWKKELCFNLPINHLDSFSKLWIKEKNRCKNLDFNIKKEIFYFENNEDELNYNSFDILTDRTKKLFDIFLKFMSKRGIEEGVKEKEEMAGEKGETNKTIKGVREKREVSIEKEERNKEIEEKKEKQDISYPALTEKNSIFNNSSILCDNIINTNQIMNSDNNLNYIINNNIIRNNKLNSNNSNSKNTENSDSFNELKKLFTNSVNFSESYIEKNDKKIFDRTKGILTPSIGKKDEKLEENILINHNEKNNNFITENKKKLYLNNNNHKMNLKTNLSHSYLLNEKQKETFLENNNKRKCIASLKINNVRKEVIRYVYKKKAPKIKRCYAIYDDLTIKNKCTNGENECCKNVVFKNKLKLINNSKNISNSKKKKINIKYGSLFFLEILTEIKNESCYSSNYNDDEIKAVFYLIRDERLMNYYEDYNNCIGIIATKPFPDILNSFKENEKKKEKKLGLCSNMNYNKGVYICSEKFTENQEKENIVNMIKKESSSDNEKNNDFLNDNQIFYNFYIDYDNISICVVENEIELIKKLIDKINFYSPLSIISYENDKYNVNYINQRCLALKIGNFYKQISKLNDQINFNDLNNIYNKNIKGKVIESLYKLSNISNNSFENLCKHYLKVNLPSINKYTLYYWYSFCKKQQNDNLMIPNNKLTNDTNNQYAYFPYRYITVKYYLMRIYFLLLIYDKIEFLKKKMNFCKYIHVDFLSLINRGSQYIIESFILKMCLKYDYLLYSPSNKEIFNQRPILHTPLVLQPKSSINFFPLLVFDFHSLYSSILIAFNICFSTCIGTLTLKKNNNETNQDEVILKNILKETFSTNKGSNFEQSKEDSNDFENHTFIKIKYQNIENVSCNNVKEKITSNNILEQVNCDNKYTEDYFNYNYKEDFRDKKNFIVDKEEEEIPFEFIKLGVKKKDKNILNKIKNLKSSDIILTSNNTLYVKKHKRKGICSLFLEDILKTRIMLKRCIEKYDNKVTERLKEKIANLKLILNVAVGYIGANFSGRMPCVDISESVVTIGRNFLFFIIEYIKKNYNYVQVLYGDTDSLFLLNESDDLSYSFKLAYDIVKNINNILPEPMYLNFEKIYLPSVLLTKKRYFGFLYKNEKEEKPILELKGLESIRSDQCNLVKNILIQNYFIFYYFRNNSYLSYCCCCCYLCRNFFYNFICTCKESNIHKTYPCFLSKVLQIILHLCNSNTYNKLEISEESNFNENDKIKFYNQLLRLLNFDENNILLKILNFLYKEKYSFLLYIFTNFNDKALKEEIEKIIAKNYTKINNKKSDCCLTNPYNIFKFCLCVKEIDQNSKCCKNKCFCNIKQGIFFFNEKNDKMNYVFNTKIFYSHLSLQLKNIIRELFNQIYDNKISYDNFIIYKKVKLGLYKEQQGNQRKASLPPQAVVAKKILKKFPYFIILYKDKIPYIITKKLKEDKIYNSVSHPFFIKGIHKSCIYLEHFDYKSSSKENKKEEASSDKICENNKISSKENLKKKKLKEINFEYYIQNLILPPLERMLNLLPFHSINIKEIFYKTKRQYNYNNERLEFSSGNSHNTKNILKNNKKVKSKIKIKINEDEDKKIQKKIIKSYVEISKSQNIIKNLNKICLMCSNSEMGALACQYSVHCKIFFKKVILQENISKNQEIIKRFM</sequence>
<evidence type="ECO:0000256" key="2">
    <source>
        <dbReference type="ARBA" id="ARBA00022679"/>
    </source>
</evidence>
<dbReference type="GO" id="GO:0003677">
    <property type="term" value="F:DNA binding"/>
    <property type="evidence" value="ECO:0007669"/>
    <property type="project" value="UniProtKB-KW"/>
</dbReference>
<dbReference type="GO" id="GO:0006260">
    <property type="term" value="P:DNA replication"/>
    <property type="evidence" value="ECO:0007669"/>
    <property type="project" value="UniProtKB-KW"/>
</dbReference>
<keyword evidence="4" id="KW-0479">Metal-binding</keyword>
<keyword evidence="12" id="KW-1185">Reference proteome</keyword>
<dbReference type="SUPFAM" id="SSF56672">
    <property type="entry name" value="DNA/RNA polymerases"/>
    <property type="match status" value="1"/>
</dbReference>
<dbReference type="GO" id="GO:0046872">
    <property type="term" value="F:metal ion binding"/>
    <property type="evidence" value="ECO:0007669"/>
    <property type="project" value="UniProtKB-KW"/>
</dbReference>
<evidence type="ECO:0000256" key="6">
    <source>
        <dbReference type="ARBA" id="ARBA00049244"/>
    </source>
</evidence>
<dbReference type="InterPro" id="IPR023211">
    <property type="entry name" value="DNA_pol_palm_dom_sf"/>
</dbReference>
<keyword evidence="8" id="KW-1133">Transmembrane helix</keyword>
<dbReference type="InterPro" id="IPR006134">
    <property type="entry name" value="DNA-dir_DNA_pol_B_multi_dom"/>
</dbReference>
<dbReference type="GO" id="GO:0003887">
    <property type="term" value="F:DNA-directed DNA polymerase activity"/>
    <property type="evidence" value="ECO:0007669"/>
    <property type="project" value="UniProtKB-KW"/>
</dbReference>
<dbReference type="GO" id="GO:0000166">
    <property type="term" value="F:nucleotide binding"/>
    <property type="evidence" value="ECO:0007669"/>
    <property type="project" value="InterPro"/>
</dbReference>
<dbReference type="KEGG" id="prel:PRELSG_0619500"/>
<proteinExistence type="inferred from homology"/>
<evidence type="ECO:0000259" key="9">
    <source>
        <dbReference type="Pfam" id="PF00136"/>
    </source>
</evidence>
<keyword evidence="3 7" id="KW-0548">Nucleotidyltransferase</keyword>
<evidence type="ECO:0000313" key="11">
    <source>
        <dbReference type="EMBL" id="CRG99221.1"/>
    </source>
</evidence>
<evidence type="ECO:0000256" key="5">
    <source>
        <dbReference type="ARBA" id="ARBA00022932"/>
    </source>
</evidence>
<evidence type="ECO:0000256" key="4">
    <source>
        <dbReference type="ARBA" id="ARBA00022723"/>
    </source>
</evidence>
<dbReference type="InterPro" id="IPR012337">
    <property type="entry name" value="RNaseH-like_sf"/>
</dbReference>
<organism evidence="11 12">
    <name type="scientific">Plasmodium relictum</name>
    <dbReference type="NCBI Taxonomy" id="85471"/>
    <lineage>
        <taxon>Eukaryota</taxon>
        <taxon>Sar</taxon>
        <taxon>Alveolata</taxon>
        <taxon>Apicomplexa</taxon>
        <taxon>Aconoidasida</taxon>
        <taxon>Haemosporida</taxon>
        <taxon>Plasmodiidae</taxon>
        <taxon>Plasmodium</taxon>
        <taxon>Plasmodium (Haemamoeba)</taxon>
    </lineage>
</organism>
<dbReference type="EMBL" id="LN835301">
    <property type="protein sequence ID" value="CRG99221.1"/>
    <property type="molecule type" value="Genomic_DNA"/>
</dbReference>
<comment type="similarity">
    <text evidence="1 7">Belongs to the DNA polymerase type-B family.</text>
</comment>
<dbReference type="Proteomes" id="UP000220158">
    <property type="component" value="Chromosome 6"/>
</dbReference>
<gene>
    <name evidence="11" type="ORF">PRELSG_0619500</name>
</gene>
<evidence type="ECO:0000256" key="3">
    <source>
        <dbReference type="ARBA" id="ARBA00022695"/>
    </source>
</evidence>
<dbReference type="InterPro" id="IPR036397">
    <property type="entry name" value="RNaseH_sf"/>
</dbReference>
<dbReference type="EC" id="2.7.7.7" evidence="7"/>
<dbReference type="GO" id="GO:0016035">
    <property type="term" value="C:zeta DNA polymerase complex"/>
    <property type="evidence" value="ECO:0007669"/>
    <property type="project" value="InterPro"/>
</dbReference>
<dbReference type="RefSeq" id="XP_028532228.1">
    <property type="nucleotide sequence ID" value="XM_028675661.1"/>
</dbReference>
<dbReference type="Pfam" id="PF00136">
    <property type="entry name" value="DNA_pol_B"/>
    <property type="match status" value="2"/>
</dbReference>
<name>A0A1J1H2X2_PLARL</name>
<keyword evidence="7" id="KW-0235">DNA replication</keyword>
<accession>A0A1J1H2X2</accession>
<dbReference type="GO" id="GO:0000724">
    <property type="term" value="P:double-strand break repair via homologous recombination"/>
    <property type="evidence" value="ECO:0007669"/>
    <property type="project" value="TreeGrafter"/>
</dbReference>
<dbReference type="InterPro" id="IPR056435">
    <property type="entry name" value="DPOD/Z_N"/>
</dbReference>
<dbReference type="GO" id="GO:0005634">
    <property type="term" value="C:nucleus"/>
    <property type="evidence" value="ECO:0007669"/>
    <property type="project" value="TreeGrafter"/>
</dbReference>
<keyword evidence="5 7" id="KW-0239">DNA-directed DNA polymerase</keyword>
<evidence type="ECO:0000259" key="10">
    <source>
        <dbReference type="Pfam" id="PF24055"/>
    </source>
</evidence>
<keyword evidence="8" id="KW-0472">Membrane</keyword>
<feature type="transmembrane region" description="Helical" evidence="8">
    <location>
        <begin position="43"/>
        <end position="64"/>
    </location>
</feature>
<evidence type="ECO:0000256" key="8">
    <source>
        <dbReference type="SAM" id="Phobius"/>
    </source>
</evidence>
<dbReference type="InterPro" id="IPR006172">
    <property type="entry name" value="DNA-dir_DNA_pol_B"/>
</dbReference>
<dbReference type="Gene3D" id="3.30.342.10">
    <property type="entry name" value="DNA Polymerase, chain B, domain 1"/>
    <property type="match status" value="1"/>
</dbReference>
<dbReference type="OrthoDB" id="2414538at2759"/>
<comment type="catalytic activity">
    <reaction evidence="6 7">
        <text>DNA(n) + a 2'-deoxyribonucleoside 5'-triphosphate = DNA(n+1) + diphosphate</text>
        <dbReference type="Rhea" id="RHEA:22508"/>
        <dbReference type="Rhea" id="RHEA-COMP:17339"/>
        <dbReference type="Rhea" id="RHEA-COMP:17340"/>
        <dbReference type="ChEBI" id="CHEBI:33019"/>
        <dbReference type="ChEBI" id="CHEBI:61560"/>
        <dbReference type="ChEBI" id="CHEBI:173112"/>
        <dbReference type="EC" id="2.7.7.7"/>
    </reaction>
</comment>
<evidence type="ECO:0000256" key="1">
    <source>
        <dbReference type="ARBA" id="ARBA00005755"/>
    </source>
</evidence>
<dbReference type="PROSITE" id="PS00116">
    <property type="entry name" value="DNA_POLYMERASE_B"/>
    <property type="match status" value="1"/>
</dbReference>
<dbReference type="PANTHER" id="PTHR45812">
    <property type="entry name" value="DNA POLYMERASE ZETA CATALYTIC SUBUNIT"/>
    <property type="match status" value="1"/>
</dbReference>
<feature type="domain" description="DNA-directed DNA polymerase family B multifunctional" evidence="9">
    <location>
        <begin position="1199"/>
        <end position="1408"/>
    </location>
</feature>
<dbReference type="Pfam" id="PF24055">
    <property type="entry name" value="POL3_N"/>
    <property type="match status" value="1"/>
</dbReference>
<dbReference type="OMA" id="CIYNIER"/>
<keyword evidence="8" id="KW-0812">Transmembrane</keyword>
<dbReference type="PANTHER" id="PTHR45812:SF1">
    <property type="entry name" value="DNA POLYMERASE ZETA CATALYTIC SUBUNIT"/>
    <property type="match status" value="1"/>
</dbReference>
<feature type="domain" description="DNA-directed DNA polymerase family B multifunctional" evidence="9">
    <location>
        <begin position="985"/>
        <end position="1090"/>
    </location>
</feature>
<protein>
    <recommendedName>
        <fullName evidence="7">DNA polymerase</fullName>
        <ecNumber evidence="7">2.7.7.7</ecNumber>
    </recommendedName>
</protein>
<dbReference type="GeneID" id="39735322"/>
<dbReference type="InterPro" id="IPR042087">
    <property type="entry name" value="DNA_pol_B_thumb"/>
</dbReference>
<dbReference type="InterPro" id="IPR030559">
    <property type="entry name" value="PolZ_Rev3"/>
</dbReference>
<dbReference type="InterPro" id="IPR017964">
    <property type="entry name" value="DNA-dir_DNA_pol_B_CS"/>
</dbReference>
<evidence type="ECO:0000313" key="12">
    <source>
        <dbReference type="Proteomes" id="UP000220158"/>
    </source>
</evidence>
<feature type="domain" description="DNA polymerase delta/zeta catalytic subunit N-terminal" evidence="10">
    <location>
        <begin position="66"/>
        <end position="141"/>
    </location>
</feature>
<dbReference type="InterPro" id="IPR043502">
    <property type="entry name" value="DNA/RNA_pol_sf"/>
</dbReference>
<evidence type="ECO:0000256" key="7">
    <source>
        <dbReference type="RuleBase" id="RU000442"/>
    </source>
</evidence>
<keyword evidence="7" id="KW-0238">DNA-binding</keyword>